<evidence type="ECO:0000313" key="2">
    <source>
        <dbReference type="Proteomes" id="UP000489600"/>
    </source>
</evidence>
<protein>
    <submittedName>
        <fullName evidence="1">Uncharacterized protein</fullName>
    </submittedName>
</protein>
<gene>
    <name evidence="1" type="ORF">ANE_LOCUS18498</name>
</gene>
<evidence type="ECO:0000313" key="1">
    <source>
        <dbReference type="EMBL" id="VVB08054.1"/>
    </source>
</evidence>
<organism evidence="1 2">
    <name type="scientific">Arabis nemorensis</name>
    <dbReference type="NCBI Taxonomy" id="586526"/>
    <lineage>
        <taxon>Eukaryota</taxon>
        <taxon>Viridiplantae</taxon>
        <taxon>Streptophyta</taxon>
        <taxon>Embryophyta</taxon>
        <taxon>Tracheophyta</taxon>
        <taxon>Spermatophyta</taxon>
        <taxon>Magnoliopsida</taxon>
        <taxon>eudicotyledons</taxon>
        <taxon>Gunneridae</taxon>
        <taxon>Pentapetalae</taxon>
        <taxon>rosids</taxon>
        <taxon>malvids</taxon>
        <taxon>Brassicales</taxon>
        <taxon>Brassicaceae</taxon>
        <taxon>Arabideae</taxon>
        <taxon>Arabis</taxon>
    </lineage>
</organism>
<dbReference type="Proteomes" id="UP000489600">
    <property type="component" value="Unassembled WGS sequence"/>
</dbReference>
<dbReference type="EMBL" id="CABITT030000006">
    <property type="protein sequence ID" value="VVB08054.1"/>
    <property type="molecule type" value="Genomic_DNA"/>
</dbReference>
<reference evidence="1" key="1">
    <citation type="submission" date="2019-07" db="EMBL/GenBank/DDBJ databases">
        <authorList>
            <person name="Dittberner H."/>
        </authorList>
    </citation>
    <scope>NUCLEOTIDE SEQUENCE [LARGE SCALE GENOMIC DNA]</scope>
</reference>
<sequence>MAELEGLTRYIAYIDYDRSLMLWHIATELCYQEEASVGENHKEREFSKIISDYMMYLLMKQPKLMSEVAGIGKIRFRDTLAEAKKFFRNREF</sequence>
<name>A0A565C315_9BRAS</name>
<comment type="caution">
    <text evidence="1">The sequence shown here is derived from an EMBL/GenBank/DDBJ whole genome shotgun (WGS) entry which is preliminary data.</text>
</comment>
<keyword evidence="2" id="KW-1185">Reference proteome</keyword>
<dbReference type="PANTHER" id="PTHR31325">
    <property type="entry name" value="OS01G0798800 PROTEIN-RELATED"/>
    <property type="match status" value="1"/>
</dbReference>
<dbReference type="OrthoDB" id="1110961at2759"/>
<proteinExistence type="predicted"/>
<dbReference type="AlphaFoldDB" id="A0A565C315"/>
<accession>A0A565C315</accession>